<dbReference type="EMBL" id="JX649902">
    <property type="protein sequence ID" value="AGC72442.1"/>
    <property type="molecule type" value="Genomic_DNA"/>
</dbReference>
<evidence type="ECO:0000313" key="1">
    <source>
        <dbReference type="EMBL" id="AGC72442.1"/>
    </source>
</evidence>
<accession>L7VTI2</accession>
<reference evidence="1" key="1">
    <citation type="submission" date="2012-09" db="EMBL/GenBank/DDBJ databases">
        <title>Metagenomic Characterization of a Microbial Community in Wastewater Detects High Levels of Antibiotic Resistance.</title>
        <authorList>
            <person name="Abrams M."/>
            <person name="Caldwell A."/>
            <person name="Vandaei E."/>
            <person name="Lee W."/>
            <person name="Perrott J."/>
            <person name="Khan S.Y."/>
            <person name="Ta J."/>
            <person name="Romero D."/>
            <person name="Nguyen V."/>
            <person name="Pourmand N."/>
            <person name="Ouverney C.C."/>
        </authorList>
    </citation>
    <scope>NUCLEOTIDE SEQUENCE</scope>
</reference>
<protein>
    <submittedName>
        <fullName evidence="1">Uncharacterized protein</fullName>
    </submittedName>
</protein>
<dbReference type="AlphaFoldDB" id="L7VTI2"/>
<name>L7VTI2_9BACT</name>
<proteinExistence type="predicted"/>
<sequence>MRSLFGKFHRLADRYELCVAKRGYSDRDQALTVALEHDEQYWSSMHF</sequence>
<organism evidence="1">
    <name type="scientific">uncultured bacterium A1Q1_fos_493</name>
    <dbReference type="NCBI Taxonomy" id="1256577"/>
    <lineage>
        <taxon>Bacteria</taxon>
        <taxon>environmental samples</taxon>
    </lineage>
</organism>